<comment type="caution">
    <text evidence="3">The sequence shown here is derived from an EMBL/GenBank/DDBJ whole genome shotgun (WGS) entry which is preliminary data.</text>
</comment>
<dbReference type="Gene3D" id="3.40.50.10610">
    <property type="entry name" value="ABC-type transport auxiliary lipoprotein component"/>
    <property type="match status" value="1"/>
</dbReference>
<evidence type="ECO:0000259" key="2">
    <source>
        <dbReference type="Pfam" id="PF03886"/>
    </source>
</evidence>
<keyword evidence="3" id="KW-0449">Lipoprotein</keyword>
<reference evidence="3 4" key="1">
    <citation type="submission" date="2023-08" db="EMBL/GenBank/DDBJ databases">
        <authorList>
            <person name="Joshi A."/>
            <person name="Thite S."/>
        </authorList>
    </citation>
    <scope>NUCLEOTIDE SEQUENCE [LARGE SCALE GENOMIC DNA]</scope>
    <source>
        <strain evidence="3 4">AC40</strain>
    </source>
</reference>
<keyword evidence="4" id="KW-1185">Reference proteome</keyword>
<protein>
    <submittedName>
        <fullName evidence="3">ABC-type transport auxiliary lipoprotein family protein</fullName>
    </submittedName>
</protein>
<evidence type="ECO:0000313" key="3">
    <source>
        <dbReference type="EMBL" id="MDP4535525.1"/>
    </source>
</evidence>
<dbReference type="SUPFAM" id="SSF159594">
    <property type="entry name" value="XCC0632-like"/>
    <property type="match status" value="1"/>
</dbReference>
<gene>
    <name evidence="3" type="ORF">Q3O60_04895</name>
</gene>
<dbReference type="InterPro" id="IPR005586">
    <property type="entry name" value="ABC_trans_aux"/>
</dbReference>
<sequence>MKLLLLFALVLPALLACGSTPVKTQYYQLPHVDAVPTNHGAAKERQRVVLQSLQLAPYLNQQGIAFQQSPTELSLAKQHLWADDLTSQLQRHLRQSIASESTDWVLLPIGAKASVQLSIQLERFVGTAEGYALLSGEYQLQKNTHVVAERFYIEQPLQRDGYPALVEALAEGWQQLALTIVQQLEQFER</sequence>
<proteinExistence type="predicted"/>
<evidence type="ECO:0000256" key="1">
    <source>
        <dbReference type="SAM" id="SignalP"/>
    </source>
</evidence>
<name>A0ABT9GXW2_9GAMM</name>
<dbReference type="EMBL" id="JAUZVZ010000005">
    <property type="protein sequence ID" value="MDP4535525.1"/>
    <property type="molecule type" value="Genomic_DNA"/>
</dbReference>
<dbReference type="RefSeq" id="WP_305892790.1">
    <property type="nucleotide sequence ID" value="NZ_JAUZVZ010000005.1"/>
</dbReference>
<dbReference type="Proteomes" id="UP001231616">
    <property type="component" value="Unassembled WGS sequence"/>
</dbReference>
<feature type="domain" description="ABC-type transport auxiliary lipoprotein component" evidence="2">
    <location>
        <begin position="27"/>
        <end position="180"/>
    </location>
</feature>
<evidence type="ECO:0000313" key="4">
    <source>
        <dbReference type="Proteomes" id="UP001231616"/>
    </source>
</evidence>
<feature type="chain" id="PRO_5046079926" evidence="1">
    <location>
        <begin position="25"/>
        <end position="189"/>
    </location>
</feature>
<organism evidence="3 4">
    <name type="scientific">Alkalimonas collagenimarina</name>
    <dbReference type="NCBI Taxonomy" id="400390"/>
    <lineage>
        <taxon>Bacteria</taxon>
        <taxon>Pseudomonadati</taxon>
        <taxon>Pseudomonadota</taxon>
        <taxon>Gammaproteobacteria</taxon>
        <taxon>Alkalimonas</taxon>
    </lineage>
</organism>
<feature type="signal peptide" evidence="1">
    <location>
        <begin position="1"/>
        <end position="24"/>
    </location>
</feature>
<keyword evidence="1" id="KW-0732">Signal</keyword>
<dbReference type="PROSITE" id="PS51257">
    <property type="entry name" value="PROKAR_LIPOPROTEIN"/>
    <property type="match status" value="1"/>
</dbReference>
<accession>A0ABT9GXW2</accession>
<dbReference type="Pfam" id="PF03886">
    <property type="entry name" value="ABC_trans_aux"/>
    <property type="match status" value="1"/>
</dbReference>